<evidence type="ECO:0000313" key="1">
    <source>
        <dbReference type="EMBL" id="PVD36881.1"/>
    </source>
</evidence>
<evidence type="ECO:0000313" key="2">
    <source>
        <dbReference type="Proteomes" id="UP000245119"/>
    </source>
</evidence>
<sequence>MSYGVRIYQGAMATSKEFGDQIIRGQVPGSNEAISRVSMSDQCLDDHGIVSEEAQHMSVGVVDGICNLHCTSYQENEPVKDTKPQELPQHLKVDGIFTEEARMLEVQPVVADTLRHNCVQGDEEFLCQLFHAWWSQCPDKRVCRLVKVLCEVGMRDAINELKRYLIIKKLKEEDRKEQQSKSDI</sequence>
<organism evidence="1 2">
    <name type="scientific">Pomacea canaliculata</name>
    <name type="common">Golden apple snail</name>
    <dbReference type="NCBI Taxonomy" id="400727"/>
    <lineage>
        <taxon>Eukaryota</taxon>
        <taxon>Metazoa</taxon>
        <taxon>Spiralia</taxon>
        <taxon>Lophotrochozoa</taxon>
        <taxon>Mollusca</taxon>
        <taxon>Gastropoda</taxon>
        <taxon>Caenogastropoda</taxon>
        <taxon>Architaenioglossa</taxon>
        <taxon>Ampullarioidea</taxon>
        <taxon>Ampullariidae</taxon>
        <taxon>Pomacea</taxon>
    </lineage>
</organism>
<proteinExistence type="predicted"/>
<gene>
    <name evidence="1" type="ORF">C0Q70_03871</name>
</gene>
<dbReference type="AlphaFoldDB" id="A0A2T7PTX4"/>
<keyword evidence="2" id="KW-1185">Reference proteome</keyword>
<name>A0A2T7PTX4_POMCA</name>
<evidence type="ECO:0008006" key="3">
    <source>
        <dbReference type="Google" id="ProtNLM"/>
    </source>
</evidence>
<reference evidence="1 2" key="1">
    <citation type="submission" date="2018-04" db="EMBL/GenBank/DDBJ databases">
        <title>The genome of golden apple snail Pomacea canaliculata provides insight into stress tolerance and invasive adaptation.</title>
        <authorList>
            <person name="Liu C."/>
            <person name="Liu B."/>
            <person name="Ren Y."/>
            <person name="Zhang Y."/>
            <person name="Wang H."/>
            <person name="Li S."/>
            <person name="Jiang F."/>
            <person name="Yin L."/>
            <person name="Zhang G."/>
            <person name="Qian W."/>
            <person name="Fan W."/>
        </authorList>
    </citation>
    <scope>NUCLEOTIDE SEQUENCE [LARGE SCALE GENOMIC DNA]</scope>
    <source>
        <strain evidence="1">SZHN2017</strain>
        <tissue evidence="1">Muscle</tissue>
    </source>
</reference>
<protein>
    <recommendedName>
        <fullName evidence="3">Death domain-containing protein</fullName>
    </recommendedName>
</protein>
<comment type="caution">
    <text evidence="1">The sequence shown here is derived from an EMBL/GenBank/DDBJ whole genome shotgun (WGS) entry which is preliminary data.</text>
</comment>
<accession>A0A2T7PTX4</accession>
<dbReference type="EMBL" id="PZQS01000002">
    <property type="protein sequence ID" value="PVD36881.1"/>
    <property type="molecule type" value="Genomic_DNA"/>
</dbReference>
<dbReference type="Proteomes" id="UP000245119">
    <property type="component" value="Linkage Group LG2"/>
</dbReference>